<accession>A0A445C715</accession>
<gene>
    <name evidence="2" type="ORF">Ahy_A07g032502</name>
</gene>
<evidence type="ECO:0008006" key="4">
    <source>
        <dbReference type="Google" id="ProtNLM"/>
    </source>
</evidence>
<dbReference type="PANTHER" id="PTHR31973:SF188">
    <property type="entry name" value="POLYPROTEIN, PUTATIVE-RELATED"/>
    <property type="match status" value="1"/>
</dbReference>
<dbReference type="PANTHER" id="PTHR31973">
    <property type="entry name" value="POLYPROTEIN, PUTATIVE-RELATED"/>
    <property type="match status" value="1"/>
</dbReference>
<reference evidence="2 3" key="1">
    <citation type="submission" date="2019-01" db="EMBL/GenBank/DDBJ databases">
        <title>Sequencing of cultivated peanut Arachis hypogaea provides insights into genome evolution and oil improvement.</title>
        <authorList>
            <person name="Chen X."/>
        </authorList>
    </citation>
    <scope>NUCLEOTIDE SEQUENCE [LARGE SCALE GENOMIC DNA]</scope>
    <source>
        <strain evidence="3">cv. Fuhuasheng</strain>
        <tissue evidence="2">Leaves</tissue>
    </source>
</reference>
<feature type="compositionally biased region" description="Acidic residues" evidence="1">
    <location>
        <begin position="108"/>
        <end position="133"/>
    </location>
</feature>
<organism evidence="2 3">
    <name type="scientific">Arachis hypogaea</name>
    <name type="common">Peanut</name>
    <dbReference type="NCBI Taxonomy" id="3818"/>
    <lineage>
        <taxon>Eukaryota</taxon>
        <taxon>Viridiplantae</taxon>
        <taxon>Streptophyta</taxon>
        <taxon>Embryophyta</taxon>
        <taxon>Tracheophyta</taxon>
        <taxon>Spermatophyta</taxon>
        <taxon>Magnoliopsida</taxon>
        <taxon>eudicotyledons</taxon>
        <taxon>Gunneridae</taxon>
        <taxon>Pentapetalae</taxon>
        <taxon>rosids</taxon>
        <taxon>fabids</taxon>
        <taxon>Fabales</taxon>
        <taxon>Fabaceae</taxon>
        <taxon>Papilionoideae</taxon>
        <taxon>50 kb inversion clade</taxon>
        <taxon>dalbergioids sensu lato</taxon>
        <taxon>Dalbergieae</taxon>
        <taxon>Pterocarpus clade</taxon>
        <taxon>Arachis</taxon>
    </lineage>
</organism>
<evidence type="ECO:0000313" key="3">
    <source>
        <dbReference type="Proteomes" id="UP000289738"/>
    </source>
</evidence>
<protein>
    <recommendedName>
        <fullName evidence="4">Transposase MuDR plant domain-containing protein</fullName>
    </recommendedName>
</protein>
<evidence type="ECO:0000313" key="2">
    <source>
        <dbReference type="EMBL" id="RYR46722.1"/>
    </source>
</evidence>
<comment type="caution">
    <text evidence="2">The sequence shown here is derived from an EMBL/GenBank/DDBJ whole genome shotgun (WGS) entry which is preliminary data.</text>
</comment>
<feature type="region of interest" description="Disordered" evidence="1">
    <location>
        <begin position="411"/>
        <end position="434"/>
    </location>
</feature>
<dbReference type="EMBL" id="SDMP01000007">
    <property type="protein sequence ID" value="RYR46722.1"/>
    <property type="molecule type" value="Genomic_DNA"/>
</dbReference>
<feature type="compositionally biased region" description="Basic and acidic residues" evidence="1">
    <location>
        <begin position="222"/>
        <end position="247"/>
    </location>
</feature>
<proteinExistence type="predicted"/>
<evidence type="ECO:0000256" key="1">
    <source>
        <dbReference type="SAM" id="MobiDB-lite"/>
    </source>
</evidence>
<name>A0A445C715_ARAHY</name>
<dbReference type="AlphaFoldDB" id="A0A445C715"/>
<feature type="compositionally biased region" description="Basic residues" evidence="1">
    <location>
        <begin position="204"/>
        <end position="216"/>
    </location>
</feature>
<dbReference type="Proteomes" id="UP000289738">
    <property type="component" value="Chromosome A07"/>
</dbReference>
<feature type="region of interest" description="Disordered" evidence="1">
    <location>
        <begin position="108"/>
        <end position="247"/>
    </location>
</feature>
<keyword evidence="3" id="KW-1185">Reference proteome</keyword>
<feature type="compositionally biased region" description="Basic residues" evidence="1">
    <location>
        <begin position="160"/>
        <end position="172"/>
    </location>
</feature>
<sequence>MLRDGEESMVARVRSHFAQRVMLSTEREREAFLTTRKRRPTTARTEAGFATSTETVRRRVVADLCSDRVRYFVKLGILSFCRLTRLTATVWWRWTVVHIAIVGMQEASAEDDGVDNDADIESLDSDDGYESTEDVLYKPPPSGYSFSDSSSEEELVGAGKKGKNNGKKKSKVSKPVNGPVGKGNGKPKRAAIGREEVAGASVQRKSHGGPVKKKAKLQAAKEANESEKAKGVMETNEAHPEGEKNNEGHITNEVEAQANAAENAKCGNEGEKNGETDKHDCPWLIYCAKNSRSGGYQIKTYNPTHTCGREFGSNMADQHWVARKLEKRLLSQPRLTHAEAWDHMKVDYNVILNDKMLYRGLRMARKKYVGNEKAQHGKLRDYLNEIHRYEPEAPTNHTVPDIGMNVNAATGRQIQPQQPSRRPKQTIIRSKRQESVSVETMAAASSGTTSRIFKFIPTPGLNHSKKK</sequence>